<name>A0A2K1J489_PHYPA</name>
<dbReference type="AlphaFoldDB" id="A0A2K1J489"/>
<dbReference type="EMBL" id="ABEU02000017">
    <property type="protein sequence ID" value="PNR36341.1"/>
    <property type="molecule type" value="Genomic_DNA"/>
</dbReference>
<dbReference type="PaxDb" id="3218-PP1S173_113V6.1"/>
<gene>
    <name evidence="1" type="ORF">PHYPA_022192</name>
</gene>
<keyword evidence="3" id="KW-1185">Reference proteome</keyword>
<evidence type="ECO:0000313" key="1">
    <source>
        <dbReference type="EMBL" id="PNR36341.1"/>
    </source>
</evidence>
<reference evidence="1 3" key="1">
    <citation type="journal article" date="2008" name="Science">
        <title>The Physcomitrella genome reveals evolutionary insights into the conquest of land by plants.</title>
        <authorList>
            <person name="Rensing S."/>
            <person name="Lang D."/>
            <person name="Zimmer A."/>
            <person name="Terry A."/>
            <person name="Salamov A."/>
            <person name="Shapiro H."/>
            <person name="Nishiyama T."/>
            <person name="Perroud P.-F."/>
            <person name="Lindquist E."/>
            <person name="Kamisugi Y."/>
            <person name="Tanahashi T."/>
            <person name="Sakakibara K."/>
            <person name="Fujita T."/>
            <person name="Oishi K."/>
            <person name="Shin-I T."/>
            <person name="Kuroki Y."/>
            <person name="Toyoda A."/>
            <person name="Suzuki Y."/>
            <person name="Hashimoto A."/>
            <person name="Yamaguchi K."/>
            <person name="Sugano A."/>
            <person name="Kohara Y."/>
            <person name="Fujiyama A."/>
            <person name="Anterola A."/>
            <person name="Aoki S."/>
            <person name="Ashton N."/>
            <person name="Barbazuk W.B."/>
            <person name="Barker E."/>
            <person name="Bennetzen J."/>
            <person name="Bezanilla M."/>
            <person name="Blankenship R."/>
            <person name="Cho S.H."/>
            <person name="Dutcher S."/>
            <person name="Estelle M."/>
            <person name="Fawcett J.A."/>
            <person name="Gundlach H."/>
            <person name="Hanada K."/>
            <person name="Heyl A."/>
            <person name="Hicks K.A."/>
            <person name="Hugh J."/>
            <person name="Lohr M."/>
            <person name="Mayer K."/>
            <person name="Melkozernov A."/>
            <person name="Murata T."/>
            <person name="Nelson D."/>
            <person name="Pils B."/>
            <person name="Prigge M."/>
            <person name="Reiss B."/>
            <person name="Renner T."/>
            <person name="Rombauts S."/>
            <person name="Rushton P."/>
            <person name="Sanderfoot A."/>
            <person name="Schween G."/>
            <person name="Shiu S.-H."/>
            <person name="Stueber K."/>
            <person name="Theodoulou F.L."/>
            <person name="Tu H."/>
            <person name="Van de Peer Y."/>
            <person name="Verrier P.J."/>
            <person name="Waters E."/>
            <person name="Wood A."/>
            <person name="Yang L."/>
            <person name="Cove D."/>
            <person name="Cuming A."/>
            <person name="Hasebe M."/>
            <person name="Lucas S."/>
            <person name="Mishler D.B."/>
            <person name="Reski R."/>
            <person name="Grigoriev I."/>
            <person name="Quatrano R.S."/>
            <person name="Boore J.L."/>
        </authorList>
    </citation>
    <scope>NUCLEOTIDE SEQUENCE [LARGE SCALE GENOMIC DNA]</scope>
    <source>
        <strain evidence="2 3">cv. Gransden 2004</strain>
    </source>
</reference>
<accession>A0A2K1J489</accession>
<dbReference type="Gramene" id="Pp3c17_16780V3.1">
    <property type="protein sequence ID" value="Pp3c17_16780V3.1"/>
    <property type="gene ID" value="Pp3c17_16780"/>
</dbReference>
<evidence type="ECO:0000313" key="3">
    <source>
        <dbReference type="Proteomes" id="UP000006727"/>
    </source>
</evidence>
<protein>
    <submittedName>
        <fullName evidence="1 2">Uncharacterized protein</fullName>
    </submittedName>
</protein>
<reference evidence="2" key="3">
    <citation type="submission" date="2020-12" db="UniProtKB">
        <authorList>
            <consortium name="EnsemblPlants"/>
        </authorList>
    </citation>
    <scope>IDENTIFICATION</scope>
</reference>
<dbReference type="InParanoid" id="A0A2K1J489"/>
<dbReference type="Proteomes" id="UP000006727">
    <property type="component" value="Chromosome 17"/>
</dbReference>
<reference evidence="1 3" key="2">
    <citation type="journal article" date="2018" name="Plant J.">
        <title>The Physcomitrella patens chromosome-scale assembly reveals moss genome structure and evolution.</title>
        <authorList>
            <person name="Lang D."/>
            <person name="Ullrich K.K."/>
            <person name="Murat F."/>
            <person name="Fuchs J."/>
            <person name="Jenkins J."/>
            <person name="Haas F.B."/>
            <person name="Piednoel M."/>
            <person name="Gundlach H."/>
            <person name="Van Bel M."/>
            <person name="Meyberg R."/>
            <person name="Vives C."/>
            <person name="Morata J."/>
            <person name="Symeonidi A."/>
            <person name="Hiss M."/>
            <person name="Muchero W."/>
            <person name="Kamisugi Y."/>
            <person name="Saleh O."/>
            <person name="Blanc G."/>
            <person name="Decker E.L."/>
            <person name="van Gessel N."/>
            <person name="Grimwood J."/>
            <person name="Hayes R.D."/>
            <person name="Graham S.W."/>
            <person name="Gunter L.E."/>
            <person name="McDaniel S.F."/>
            <person name="Hoernstein S.N.W."/>
            <person name="Larsson A."/>
            <person name="Li F.W."/>
            <person name="Perroud P.F."/>
            <person name="Phillips J."/>
            <person name="Ranjan P."/>
            <person name="Rokshar D.S."/>
            <person name="Rothfels C.J."/>
            <person name="Schneider L."/>
            <person name="Shu S."/>
            <person name="Stevenson D.W."/>
            <person name="Thummler F."/>
            <person name="Tillich M."/>
            <person name="Villarreal Aguilar J.C."/>
            <person name="Widiez T."/>
            <person name="Wong G.K."/>
            <person name="Wymore A."/>
            <person name="Zhang Y."/>
            <person name="Zimmer A.D."/>
            <person name="Quatrano R.S."/>
            <person name="Mayer K.F.X."/>
            <person name="Goodstein D."/>
            <person name="Casacuberta J.M."/>
            <person name="Vandepoele K."/>
            <person name="Reski R."/>
            <person name="Cuming A.C."/>
            <person name="Tuskan G.A."/>
            <person name="Maumus F."/>
            <person name="Salse J."/>
            <person name="Schmutz J."/>
            <person name="Rensing S.A."/>
        </authorList>
    </citation>
    <scope>NUCLEOTIDE SEQUENCE [LARGE SCALE GENOMIC DNA]</scope>
    <source>
        <strain evidence="2 3">cv. Gransden 2004</strain>
    </source>
</reference>
<sequence length="96" mass="11539">MNQFLTNIEKDMDTDLYDDMIAKTIRKINERRRRRPYFLGFSHSLLDFINGLIASQSRDHKLVVEQNSRNAKERRSDFYSQAWWTNLKLINTLESI</sequence>
<dbReference type="STRING" id="3218.A0A2K1J489"/>
<organism evidence="1">
    <name type="scientific">Physcomitrium patens</name>
    <name type="common">Spreading-leaved earth moss</name>
    <name type="synonym">Physcomitrella patens</name>
    <dbReference type="NCBI Taxonomy" id="3218"/>
    <lineage>
        <taxon>Eukaryota</taxon>
        <taxon>Viridiplantae</taxon>
        <taxon>Streptophyta</taxon>
        <taxon>Embryophyta</taxon>
        <taxon>Bryophyta</taxon>
        <taxon>Bryophytina</taxon>
        <taxon>Bryopsida</taxon>
        <taxon>Funariidae</taxon>
        <taxon>Funariales</taxon>
        <taxon>Funariaceae</taxon>
        <taxon>Physcomitrium</taxon>
    </lineage>
</organism>
<proteinExistence type="predicted"/>
<evidence type="ECO:0000313" key="2">
    <source>
        <dbReference type="EnsemblPlants" id="Pp3c17_16780V3.1"/>
    </source>
</evidence>
<dbReference type="EnsemblPlants" id="Pp3c17_16780V3.1">
    <property type="protein sequence ID" value="Pp3c17_16780V3.1"/>
    <property type="gene ID" value="Pp3c17_16780"/>
</dbReference>